<evidence type="ECO:0000313" key="2">
    <source>
        <dbReference type="EMBL" id="KAG4413379.1"/>
    </source>
</evidence>
<gene>
    <name evidence="2" type="ORF">IFR04_013496</name>
</gene>
<keyword evidence="3" id="KW-1185">Reference proteome</keyword>
<accession>A0A8H7T4Q3</accession>
<organism evidence="2 3">
    <name type="scientific">Cadophora malorum</name>
    <dbReference type="NCBI Taxonomy" id="108018"/>
    <lineage>
        <taxon>Eukaryota</taxon>
        <taxon>Fungi</taxon>
        <taxon>Dikarya</taxon>
        <taxon>Ascomycota</taxon>
        <taxon>Pezizomycotina</taxon>
        <taxon>Leotiomycetes</taxon>
        <taxon>Helotiales</taxon>
        <taxon>Ploettnerulaceae</taxon>
        <taxon>Cadophora</taxon>
    </lineage>
</organism>
<feature type="compositionally biased region" description="Basic and acidic residues" evidence="1">
    <location>
        <begin position="349"/>
        <end position="379"/>
    </location>
</feature>
<feature type="compositionally biased region" description="Polar residues" evidence="1">
    <location>
        <begin position="190"/>
        <end position="211"/>
    </location>
</feature>
<name>A0A8H7T4Q3_9HELO</name>
<feature type="compositionally biased region" description="Polar residues" evidence="1">
    <location>
        <begin position="432"/>
        <end position="442"/>
    </location>
</feature>
<evidence type="ECO:0000313" key="3">
    <source>
        <dbReference type="Proteomes" id="UP000664132"/>
    </source>
</evidence>
<dbReference type="Proteomes" id="UP000664132">
    <property type="component" value="Unassembled WGS sequence"/>
</dbReference>
<reference evidence="2" key="1">
    <citation type="submission" date="2021-02" db="EMBL/GenBank/DDBJ databases">
        <title>Genome sequence Cadophora malorum strain M34.</title>
        <authorList>
            <person name="Stefanovic E."/>
            <person name="Vu D."/>
            <person name="Scully C."/>
            <person name="Dijksterhuis J."/>
            <person name="Roader J."/>
            <person name="Houbraken J."/>
        </authorList>
    </citation>
    <scope>NUCLEOTIDE SEQUENCE</scope>
    <source>
        <strain evidence="2">M34</strain>
    </source>
</reference>
<protein>
    <submittedName>
        <fullName evidence="2">Uncharacterized protein</fullName>
    </submittedName>
</protein>
<evidence type="ECO:0000256" key="1">
    <source>
        <dbReference type="SAM" id="MobiDB-lite"/>
    </source>
</evidence>
<feature type="region of interest" description="Disordered" evidence="1">
    <location>
        <begin position="421"/>
        <end position="457"/>
    </location>
</feature>
<feature type="region of interest" description="Disordered" evidence="1">
    <location>
        <begin position="271"/>
        <end position="302"/>
    </location>
</feature>
<feature type="region of interest" description="Disordered" evidence="1">
    <location>
        <begin position="318"/>
        <end position="407"/>
    </location>
</feature>
<feature type="compositionally biased region" description="Polar residues" evidence="1">
    <location>
        <begin position="293"/>
        <end position="302"/>
    </location>
</feature>
<comment type="caution">
    <text evidence="2">The sequence shown here is derived from an EMBL/GenBank/DDBJ whole genome shotgun (WGS) entry which is preliminary data.</text>
</comment>
<dbReference type="EMBL" id="JAFJYH010000318">
    <property type="protein sequence ID" value="KAG4413379.1"/>
    <property type="molecule type" value="Genomic_DNA"/>
</dbReference>
<dbReference type="AlphaFoldDB" id="A0A8H7T4Q3"/>
<feature type="region of interest" description="Disordered" evidence="1">
    <location>
        <begin position="104"/>
        <end position="178"/>
    </location>
</feature>
<proteinExistence type="predicted"/>
<sequence>MSTRTVHPTAVAGVSGADRESLRPRIDKATLVLGLDELGLTGRRRREEQNGNCWFCGATAGCKTCGAKEIEPDENEVKVEVTGKRKREYGSSKGKEVVKKVKVEKRDRKTPAHPFEYPTPNAAPRERYPYPQVFNQDHRGFDYSPQADPHGHGYGSNEFQHSPVSQADGATHFGGGQMQYPLPADWQSIYTHQAPSSGPSNAYNDNNTEQFTDNHRQESSTAHSYSNEHWSHSEFALDPALYDDKGASSVNAGLWFDRVEQDDEEYVQAKSRYHSDQHRPGNVANMYPPLEQNDASRPSNSYVNEKHSSQYVLNGGQQDYKPLEYDSNGYPPNPYANRQPDSVLYNQESDSKRTSTDFTARRHEHNQAVHDESQLESKQGKSSQESGSSLDPNIQPGLDDIPSQCDLTGIDDATLARLLKKYGGDGRGGGSSNVDFESTQEVVNECGGSSGSEQKRL</sequence>
<dbReference type="OrthoDB" id="3490325at2759"/>
<feature type="region of interest" description="Disordered" evidence="1">
    <location>
        <begin position="190"/>
        <end position="226"/>
    </location>
</feature>
<feature type="compositionally biased region" description="Low complexity" evidence="1">
    <location>
        <begin position="380"/>
        <end position="390"/>
    </location>
</feature>